<dbReference type="InterPro" id="IPR036390">
    <property type="entry name" value="WH_DNA-bd_sf"/>
</dbReference>
<keyword evidence="3" id="KW-1185">Reference proteome</keyword>
<dbReference type="Proteomes" id="UP000662200">
    <property type="component" value="Unassembled WGS sequence"/>
</dbReference>
<dbReference type="SUPFAM" id="SSF46785">
    <property type="entry name" value="Winged helix' DNA-binding domain"/>
    <property type="match status" value="1"/>
</dbReference>
<accession>A0A8J3BN95</accession>
<feature type="compositionally biased region" description="Low complexity" evidence="1">
    <location>
        <begin position="143"/>
        <end position="157"/>
    </location>
</feature>
<organism evidence="2 3">
    <name type="scientific">Pilimelia terevasa</name>
    <dbReference type="NCBI Taxonomy" id="53372"/>
    <lineage>
        <taxon>Bacteria</taxon>
        <taxon>Bacillati</taxon>
        <taxon>Actinomycetota</taxon>
        <taxon>Actinomycetes</taxon>
        <taxon>Micromonosporales</taxon>
        <taxon>Micromonosporaceae</taxon>
        <taxon>Pilimelia</taxon>
    </lineage>
</organism>
<comment type="caution">
    <text evidence="2">The sequence shown here is derived from an EMBL/GenBank/DDBJ whole genome shotgun (WGS) entry which is preliminary data.</text>
</comment>
<proteinExistence type="predicted"/>
<reference evidence="2" key="2">
    <citation type="submission" date="2020-09" db="EMBL/GenBank/DDBJ databases">
        <authorList>
            <person name="Sun Q."/>
            <person name="Ohkuma M."/>
        </authorList>
    </citation>
    <scope>NUCLEOTIDE SEQUENCE</scope>
    <source>
        <strain evidence="2">JCM 3091</strain>
    </source>
</reference>
<feature type="region of interest" description="Disordered" evidence="1">
    <location>
        <begin position="52"/>
        <end position="249"/>
    </location>
</feature>
<evidence type="ECO:0000256" key="1">
    <source>
        <dbReference type="SAM" id="MobiDB-lite"/>
    </source>
</evidence>
<protein>
    <submittedName>
        <fullName evidence="2">Uncharacterized protein</fullName>
    </submittedName>
</protein>
<dbReference type="EMBL" id="BMQC01000008">
    <property type="protein sequence ID" value="GGK31376.1"/>
    <property type="molecule type" value="Genomic_DNA"/>
</dbReference>
<evidence type="ECO:0000313" key="3">
    <source>
        <dbReference type="Proteomes" id="UP000662200"/>
    </source>
</evidence>
<gene>
    <name evidence="2" type="ORF">GCM10010124_25150</name>
</gene>
<evidence type="ECO:0000313" key="2">
    <source>
        <dbReference type="EMBL" id="GGK31376.1"/>
    </source>
</evidence>
<name>A0A8J3BN95_9ACTN</name>
<sequence length="313" mass="31682">MTTATASTPTGSQKVIAAMWRDLNGGPATAAQVADAAGLGYSTVTPILRRMGTEGTATKDGQGRWVLNLDQPQLVLPAAGDDQPTHDASADDDPAGDHAETAAAAEASTTDMDADADPAGGTDPEPEVDAASRVQGAPDGEVADNQPATAPNTAAADGDGDGDGDAQELAAAPLQCTPKDQTPDPQPEEAEGDPAPSTTEAAPSDTAQTTDTAETTDTDTTDADTADEQKKGRRVSAHPKRPKGALRGDVLAVLQADPDTAFKVSQICKHLDTVNDGSRAKASAGAVANALDKLVGDGSARRHDGKPATYQAE</sequence>
<reference evidence="2" key="1">
    <citation type="journal article" date="2014" name="Int. J. Syst. Evol. Microbiol.">
        <title>Complete genome sequence of Corynebacterium casei LMG S-19264T (=DSM 44701T), isolated from a smear-ripened cheese.</title>
        <authorList>
            <consortium name="US DOE Joint Genome Institute (JGI-PGF)"/>
            <person name="Walter F."/>
            <person name="Albersmeier A."/>
            <person name="Kalinowski J."/>
            <person name="Ruckert C."/>
        </authorList>
    </citation>
    <scope>NUCLEOTIDE SEQUENCE</scope>
    <source>
        <strain evidence="2">JCM 3091</strain>
    </source>
</reference>
<feature type="compositionally biased region" description="Basic residues" evidence="1">
    <location>
        <begin position="231"/>
        <end position="244"/>
    </location>
</feature>
<feature type="compositionally biased region" description="Basic and acidic residues" evidence="1">
    <location>
        <begin position="83"/>
        <end position="100"/>
    </location>
</feature>
<feature type="compositionally biased region" description="Low complexity" evidence="1">
    <location>
        <begin position="101"/>
        <end position="123"/>
    </location>
</feature>
<dbReference type="AlphaFoldDB" id="A0A8J3BN95"/>
<feature type="compositionally biased region" description="Acidic residues" evidence="1">
    <location>
        <begin position="214"/>
        <end position="226"/>
    </location>
</feature>